<dbReference type="NCBIfam" id="NF001273">
    <property type="entry name" value="PRK00230.1"/>
    <property type="match status" value="1"/>
</dbReference>
<gene>
    <name evidence="14" type="ORF">HMPREF2086_00170</name>
</gene>
<feature type="binding site" evidence="10">
    <location>
        <position position="195"/>
    </location>
    <ligand>
        <name>substrate</name>
    </ligand>
</feature>
<dbReference type="Proteomes" id="UP000018731">
    <property type="component" value="Unassembled WGS sequence"/>
</dbReference>
<comment type="catalytic activity">
    <reaction evidence="8 11">
        <text>orotidine 5'-phosphate + H(+) = UMP + CO2</text>
        <dbReference type="Rhea" id="RHEA:11596"/>
        <dbReference type="ChEBI" id="CHEBI:15378"/>
        <dbReference type="ChEBI" id="CHEBI:16526"/>
        <dbReference type="ChEBI" id="CHEBI:57538"/>
        <dbReference type="ChEBI" id="CHEBI:57865"/>
        <dbReference type="EC" id="4.1.1.23"/>
    </reaction>
</comment>
<dbReference type="InterPro" id="IPR001754">
    <property type="entry name" value="OMPdeCOase_dom"/>
</dbReference>
<evidence type="ECO:0000256" key="4">
    <source>
        <dbReference type="ARBA" id="ARBA00021923"/>
    </source>
</evidence>
<dbReference type="InterPro" id="IPR011060">
    <property type="entry name" value="RibuloseP-bd_barrel"/>
</dbReference>
<protein>
    <recommendedName>
        <fullName evidence="4 11">Orotidine 5'-phosphate decarboxylase</fullName>
        <ecNumber evidence="3 11">4.1.1.23</ecNumber>
    </recommendedName>
</protein>
<sequence>MNLVIALDLDTLEQNLSLIKSLDCISDLKSDFRLSTPKTPKESKIWLKVGLRAFVRDGINGIEAIKKVCDLPIFLDLKIYDIPNTMADAINECAKIGIDMLTIHASAGKRAMQEIMARLDKLDSTKPLIMAVSALTSFSEVEFSEVYHTSIAQAVREFSDSCAKSRIDGMVCSVQECALIKQSHPQLLTLTPAIRPQINQNESNKNNPNKDDQRRVASLQEAHSAGADFIVIGRPIYQSHSPQKALQDILLQMQNL</sequence>
<feature type="binding site" evidence="10">
    <location>
        <position position="213"/>
    </location>
    <ligand>
        <name>substrate</name>
    </ligand>
</feature>
<feature type="region of interest" description="Disordered" evidence="12">
    <location>
        <begin position="195"/>
        <end position="217"/>
    </location>
</feature>
<dbReference type="CDD" id="cd04725">
    <property type="entry name" value="OMP_decarboxylase_like"/>
    <property type="match status" value="1"/>
</dbReference>
<organism evidence="14 15">
    <name type="scientific">Helicobacter macacae MIT 99-5501</name>
    <dbReference type="NCBI Taxonomy" id="1357400"/>
    <lineage>
        <taxon>Bacteria</taxon>
        <taxon>Pseudomonadati</taxon>
        <taxon>Campylobacterota</taxon>
        <taxon>Epsilonproteobacteria</taxon>
        <taxon>Campylobacterales</taxon>
        <taxon>Helicobacteraceae</taxon>
        <taxon>Helicobacter</taxon>
    </lineage>
</organism>
<feature type="active site" description="For OMPdecase activity" evidence="9">
    <location>
        <position position="76"/>
    </location>
</feature>
<dbReference type="AlphaFoldDB" id="V8CDM0"/>
<dbReference type="OrthoDB" id="9806203at2"/>
<comment type="pathway">
    <text evidence="2 11">Pyrimidine metabolism; UMP biosynthesis via de novo pathway; UMP from orotate: step 2/2.</text>
</comment>
<evidence type="ECO:0000256" key="7">
    <source>
        <dbReference type="ARBA" id="ARBA00023239"/>
    </source>
</evidence>
<dbReference type="SMART" id="SM00934">
    <property type="entry name" value="OMPdecase"/>
    <property type="match status" value="1"/>
</dbReference>
<feature type="binding site" evidence="10">
    <location>
        <position position="48"/>
    </location>
    <ligand>
        <name>substrate</name>
    </ligand>
</feature>
<dbReference type="InterPro" id="IPR013785">
    <property type="entry name" value="Aldolase_TIM"/>
</dbReference>
<reference evidence="14 15" key="1">
    <citation type="journal article" date="2014" name="Genome Announc.">
        <title>Draft genome sequences of six enterohepatic helicobacter species isolated from humans and one from rhesus macaques.</title>
        <authorList>
            <person name="Shen Z."/>
            <person name="Sheh A."/>
            <person name="Young S.K."/>
            <person name="Abouelliel A."/>
            <person name="Ward D.V."/>
            <person name="Earl A.M."/>
            <person name="Fox J.G."/>
        </authorList>
    </citation>
    <scope>NUCLEOTIDE SEQUENCE [LARGE SCALE GENOMIC DNA]</scope>
    <source>
        <strain evidence="14 15">MIT 99-5501</strain>
    </source>
</reference>
<proteinExistence type="inferred from homology"/>
<feature type="binding site" evidence="10">
    <location>
        <position position="8"/>
    </location>
    <ligand>
        <name>substrate</name>
    </ligand>
</feature>
<evidence type="ECO:0000256" key="12">
    <source>
        <dbReference type="SAM" id="MobiDB-lite"/>
    </source>
</evidence>
<dbReference type="UniPathway" id="UPA00070">
    <property type="reaction ID" value="UER00120"/>
</dbReference>
<evidence type="ECO:0000256" key="1">
    <source>
        <dbReference type="ARBA" id="ARBA00002356"/>
    </source>
</evidence>
<dbReference type="HOGENOM" id="CLU_067069_1_1_7"/>
<comment type="caution">
    <text evidence="14">The sequence shown here is derived from an EMBL/GenBank/DDBJ whole genome shotgun (WGS) entry which is preliminary data.</text>
</comment>
<feature type="binding site" evidence="10">
    <location>
        <position position="136"/>
    </location>
    <ligand>
        <name>substrate</name>
    </ligand>
</feature>
<dbReference type="InterPro" id="IPR014732">
    <property type="entry name" value="OMPdecase"/>
</dbReference>
<dbReference type="SUPFAM" id="SSF51366">
    <property type="entry name" value="Ribulose-phoshate binding barrel"/>
    <property type="match status" value="1"/>
</dbReference>
<dbReference type="PANTHER" id="PTHR32119:SF2">
    <property type="entry name" value="OROTIDINE 5'-PHOSPHATE DECARBOXYLASE"/>
    <property type="match status" value="1"/>
</dbReference>
<feature type="active site" description="For OMPdecase activity" evidence="9">
    <location>
        <position position="78"/>
    </location>
</feature>
<name>V8CDM0_9HELI</name>
<dbReference type="eggNOG" id="COG0284">
    <property type="taxonomic scope" value="Bacteria"/>
</dbReference>
<dbReference type="PANTHER" id="PTHR32119">
    <property type="entry name" value="OROTIDINE 5'-PHOSPHATE DECARBOXYLASE"/>
    <property type="match status" value="1"/>
</dbReference>
<dbReference type="GO" id="GO:0005829">
    <property type="term" value="C:cytosol"/>
    <property type="evidence" value="ECO:0007669"/>
    <property type="project" value="TreeGrafter"/>
</dbReference>
<dbReference type="InterPro" id="IPR018089">
    <property type="entry name" value="OMPdecase_AS"/>
</dbReference>
<keyword evidence="7 11" id="KW-0456">Lyase</keyword>
<dbReference type="Gene3D" id="3.20.20.70">
    <property type="entry name" value="Aldolase class I"/>
    <property type="match status" value="1"/>
</dbReference>
<evidence type="ECO:0000256" key="9">
    <source>
        <dbReference type="PIRSR" id="PIRSR614732-1"/>
    </source>
</evidence>
<dbReference type="PATRIC" id="fig|1357400.3.peg.247"/>
<feature type="binding site" evidence="10">
    <location>
        <position position="234"/>
    </location>
    <ligand>
        <name>substrate</name>
    </ligand>
</feature>
<evidence type="ECO:0000259" key="13">
    <source>
        <dbReference type="SMART" id="SM00934"/>
    </source>
</evidence>
<dbReference type="RefSeq" id="WP_023926838.1">
    <property type="nucleotide sequence ID" value="NZ_KI669454.1"/>
</dbReference>
<dbReference type="STRING" id="1357400.HMPREF2086_00170"/>
<evidence type="ECO:0000256" key="11">
    <source>
        <dbReference type="RuleBase" id="RU000512"/>
    </source>
</evidence>
<evidence type="ECO:0000256" key="8">
    <source>
        <dbReference type="ARBA" id="ARBA00049157"/>
    </source>
</evidence>
<dbReference type="GO" id="GO:0006207">
    <property type="term" value="P:'de novo' pyrimidine nucleobase biosynthetic process"/>
    <property type="evidence" value="ECO:0007669"/>
    <property type="project" value="InterPro"/>
</dbReference>
<evidence type="ECO:0000256" key="3">
    <source>
        <dbReference type="ARBA" id="ARBA00012321"/>
    </source>
</evidence>
<dbReference type="EC" id="4.1.1.23" evidence="3 11"/>
<keyword evidence="15" id="KW-1185">Reference proteome</keyword>
<evidence type="ECO:0000313" key="14">
    <source>
        <dbReference type="EMBL" id="ETD24836.1"/>
    </source>
</evidence>
<accession>V8CDM0</accession>
<dbReference type="EMBL" id="AZJI01000001">
    <property type="protein sequence ID" value="ETD24836.1"/>
    <property type="molecule type" value="Genomic_DNA"/>
</dbReference>
<comment type="similarity">
    <text evidence="11">Belongs to the OMP decarboxylase family.</text>
</comment>
<dbReference type="Pfam" id="PF00215">
    <property type="entry name" value="OMPdecase"/>
    <property type="match status" value="1"/>
</dbReference>
<evidence type="ECO:0000256" key="2">
    <source>
        <dbReference type="ARBA" id="ARBA00004861"/>
    </source>
</evidence>
<feature type="active site" description="For OMPdecase activity" evidence="9">
    <location>
        <position position="81"/>
    </location>
</feature>
<evidence type="ECO:0000313" key="15">
    <source>
        <dbReference type="Proteomes" id="UP000018731"/>
    </source>
</evidence>
<feature type="domain" description="Orotidine 5'-phosphate decarboxylase" evidence="13">
    <location>
        <begin position="2"/>
        <end position="249"/>
    </location>
</feature>
<evidence type="ECO:0000256" key="5">
    <source>
        <dbReference type="ARBA" id="ARBA00022793"/>
    </source>
</evidence>
<dbReference type="GO" id="GO:0044205">
    <property type="term" value="P:'de novo' UMP biosynthetic process"/>
    <property type="evidence" value="ECO:0007669"/>
    <property type="project" value="UniProtKB-UniPathway"/>
</dbReference>
<evidence type="ECO:0000256" key="6">
    <source>
        <dbReference type="ARBA" id="ARBA00022975"/>
    </source>
</evidence>
<comment type="function">
    <text evidence="1">Catalyzes the decarboxylation of orotidine 5'-monophosphate (OMP) to uridine 5'-monophosphate (UMP).</text>
</comment>
<evidence type="ECO:0000256" key="10">
    <source>
        <dbReference type="PIRSR" id="PIRSR614732-2"/>
    </source>
</evidence>
<dbReference type="PROSITE" id="PS00156">
    <property type="entry name" value="OMPDECASE"/>
    <property type="match status" value="1"/>
</dbReference>
<dbReference type="GO" id="GO:0004590">
    <property type="term" value="F:orotidine-5'-phosphate decarboxylase activity"/>
    <property type="evidence" value="ECO:0007669"/>
    <property type="project" value="UniProtKB-EC"/>
</dbReference>
<keyword evidence="5 11" id="KW-0210">Decarboxylase</keyword>
<keyword evidence="6 11" id="KW-0665">Pyrimidine biosynthesis</keyword>
<dbReference type="NCBIfam" id="TIGR01740">
    <property type="entry name" value="pyrF"/>
    <property type="match status" value="1"/>
</dbReference>
<feature type="binding site" evidence="10">
    <location>
        <position position="233"/>
    </location>
    <ligand>
        <name>substrate</name>
    </ligand>
</feature>